<feature type="region of interest" description="Disordered" evidence="8">
    <location>
        <begin position="538"/>
        <end position="572"/>
    </location>
</feature>
<keyword evidence="4 7" id="KW-0347">Helicase</keyword>
<feature type="compositionally biased region" description="Gly residues" evidence="8">
    <location>
        <begin position="550"/>
        <end position="562"/>
    </location>
</feature>
<dbReference type="RefSeq" id="WP_151667791.1">
    <property type="nucleotide sequence ID" value="NZ_WBVO01000008.1"/>
</dbReference>
<evidence type="ECO:0000256" key="7">
    <source>
        <dbReference type="RuleBase" id="RU000492"/>
    </source>
</evidence>
<reference evidence="12 13" key="1">
    <citation type="submission" date="2019-09" db="EMBL/GenBank/DDBJ databases">
        <title>Genomes of family Cryomorphaceae.</title>
        <authorList>
            <person name="Bowman J.P."/>
        </authorList>
    </citation>
    <scope>NUCLEOTIDE SEQUENCE [LARGE SCALE GENOMIC DNA]</scope>
    <source>
        <strain evidence="12 13">LMG 25704</strain>
    </source>
</reference>
<dbReference type="InterPro" id="IPR014001">
    <property type="entry name" value="Helicase_ATP-bd"/>
</dbReference>
<evidence type="ECO:0000256" key="5">
    <source>
        <dbReference type="ARBA" id="ARBA00022840"/>
    </source>
</evidence>
<dbReference type="GO" id="GO:0005524">
    <property type="term" value="F:ATP binding"/>
    <property type="evidence" value="ECO:0007669"/>
    <property type="project" value="UniProtKB-KW"/>
</dbReference>
<dbReference type="OrthoDB" id="9785240at2"/>
<keyword evidence="5 7" id="KW-0067">ATP-binding</keyword>
<evidence type="ECO:0000313" key="12">
    <source>
        <dbReference type="EMBL" id="KAB2808696.1"/>
    </source>
</evidence>
<dbReference type="InterPro" id="IPR044742">
    <property type="entry name" value="DEAD/DEAH_RhlB"/>
</dbReference>
<dbReference type="InterPro" id="IPR000629">
    <property type="entry name" value="RNA-helicase_DEAD-box_CS"/>
</dbReference>
<keyword evidence="3 7" id="KW-0378">Hydrolase</keyword>
<dbReference type="InterPro" id="IPR001650">
    <property type="entry name" value="Helicase_C-like"/>
</dbReference>
<keyword evidence="13" id="KW-1185">Reference proteome</keyword>
<accession>A0A6N6REU9</accession>
<dbReference type="Pfam" id="PF00271">
    <property type="entry name" value="Helicase_C"/>
    <property type="match status" value="1"/>
</dbReference>
<feature type="domain" description="DEAD-box RNA helicase Q" evidence="11">
    <location>
        <begin position="2"/>
        <end position="30"/>
    </location>
</feature>
<dbReference type="SUPFAM" id="SSF52540">
    <property type="entry name" value="P-loop containing nucleoside triphosphate hydrolases"/>
    <property type="match status" value="1"/>
</dbReference>
<dbReference type="GO" id="GO:0033592">
    <property type="term" value="F:RNA strand annealing activity"/>
    <property type="evidence" value="ECO:0007669"/>
    <property type="project" value="TreeGrafter"/>
</dbReference>
<dbReference type="InterPro" id="IPR005580">
    <property type="entry name" value="DbpA/CsdA_RNA-bd_dom"/>
</dbReference>
<dbReference type="PROSITE" id="PS00039">
    <property type="entry name" value="DEAD_ATP_HELICASE"/>
    <property type="match status" value="1"/>
</dbReference>
<gene>
    <name evidence="12" type="ORF">F8C67_10440</name>
</gene>
<dbReference type="SMART" id="SM00490">
    <property type="entry name" value="HELICc"/>
    <property type="match status" value="1"/>
</dbReference>
<proteinExistence type="inferred from homology"/>
<dbReference type="CDD" id="cd12252">
    <property type="entry name" value="RRM_DbpA"/>
    <property type="match status" value="1"/>
</dbReference>
<evidence type="ECO:0000259" key="9">
    <source>
        <dbReference type="PROSITE" id="PS51192"/>
    </source>
</evidence>
<dbReference type="Pfam" id="PF03880">
    <property type="entry name" value="DbpA"/>
    <property type="match status" value="1"/>
</dbReference>
<evidence type="ECO:0000256" key="2">
    <source>
        <dbReference type="ARBA" id="ARBA00022741"/>
    </source>
</evidence>
<dbReference type="Gene3D" id="3.40.50.300">
    <property type="entry name" value="P-loop containing nucleotide triphosphate hydrolases"/>
    <property type="match status" value="2"/>
</dbReference>
<dbReference type="AlphaFoldDB" id="A0A6N6REU9"/>
<dbReference type="PROSITE" id="PS51192">
    <property type="entry name" value="HELICASE_ATP_BIND_1"/>
    <property type="match status" value="1"/>
</dbReference>
<dbReference type="Gene3D" id="3.30.70.330">
    <property type="match status" value="1"/>
</dbReference>
<dbReference type="GO" id="GO:0005840">
    <property type="term" value="C:ribosome"/>
    <property type="evidence" value="ECO:0007669"/>
    <property type="project" value="TreeGrafter"/>
</dbReference>
<dbReference type="InterPro" id="IPR014014">
    <property type="entry name" value="RNA_helicase_DEAD_Q_motif"/>
</dbReference>
<evidence type="ECO:0000313" key="13">
    <source>
        <dbReference type="Proteomes" id="UP000468650"/>
    </source>
</evidence>
<dbReference type="PROSITE" id="PS51195">
    <property type="entry name" value="Q_MOTIF"/>
    <property type="match status" value="1"/>
</dbReference>
<organism evidence="12 13">
    <name type="scientific">Phaeocystidibacter luteus</name>
    <dbReference type="NCBI Taxonomy" id="911197"/>
    <lineage>
        <taxon>Bacteria</taxon>
        <taxon>Pseudomonadati</taxon>
        <taxon>Bacteroidota</taxon>
        <taxon>Flavobacteriia</taxon>
        <taxon>Flavobacteriales</taxon>
        <taxon>Phaeocystidibacteraceae</taxon>
        <taxon>Phaeocystidibacter</taxon>
    </lineage>
</organism>
<sequence length="572" mass="64242">MTTFSDLGLRPELLSALNKIGFETPTPIQEEAIPKLLNGDRDLIGLAQTGTGKTAAFGLPLLQHVEEDFYHVQSLILCPTRELCLQITSDLEKFSADLRSVKPVAVYGGASIGVQIKALQKGAQVVVGTPGRVLDLVTRRKLDLSNLEVLVLDEADEMLNMGFKDDLDAILSTAREDRRTWLFSATISPEISRIARQYMHEPDEIATAAKNSSSANITHQACTVNARDKYAAIRRILDAHPDIFGIVFCRTKAETQDVADKLIRDGYNSDALHGDLNQNQRDVVMRRYREKSLQVLVATDVAARGLDVKEVTHVIHYQLPDDPEVYVHRSGRTGRAGKTGVSIAIAHHRDGRKLKSIERLIGKDFEHIELPSGSEVLTARAKFWVDEIMNSESNEESLEHLWPIIDEGLKDLDKTELLHRVAGMALQEYINEYKSAQNINMTMKRDRHSDRESSGSGEFAIFKLSLGARDRINKGTLMKEINRMRAIKGIEIGKIRIHEDHTIIELDKYRSSEAFKAFKRWSYFGKKVFVDQMDEMTTADRSFQNKPKGGQRGAGHRGGGPKGQHRGRKNRR</sequence>
<feature type="compositionally biased region" description="Basic residues" evidence="8">
    <location>
        <begin position="563"/>
        <end position="572"/>
    </location>
</feature>
<dbReference type="CDD" id="cd18787">
    <property type="entry name" value="SF2_C_DEAD"/>
    <property type="match status" value="1"/>
</dbReference>
<dbReference type="Pfam" id="PF00270">
    <property type="entry name" value="DEAD"/>
    <property type="match status" value="1"/>
</dbReference>
<dbReference type="InterPro" id="IPR050547">
    <property type="entry name" value="DEAD_box_RNA_helicases"/>
</dbReference>
<evidence type="ECO:0000259" key="10">
    <source>
        <dbReference type="PROSITE" id="PS51194"/>
    </source>
</evidence>
<dbReference type="Proteomes" id="UP000468650">
    <property type="component" value="Unassembled WGS sequence"/>
</dbReference>
<dbReference type="GO" id="GO:0009409">
    <property type="term" value="P:response to cold"/>
    <property type="evidence" value="ECO:0007669"/>
    <property type="project" value="TreeGrafter"/>
</dbReference>
<evidence type="ECO:0000259" key="11">
    <source>
        <dbReference type="PROSITE" id="PS51195"/>
    </source>
</evidence>
<dbReference type="EMBL" id="WBVO01000008">
    <property type="protein sequence ID" value="KAB2808696.1"/>
    <property type="molecule type" value="Genomic_DNA"/>
</dbReference>
<dbReference type="InterPro" id="IPR011545">
    <property type="entry name" value="DEAD/DEAH_box_helicase_dom"/>
</dbReference>
<evidence type="ECO:0000256" key="8">
    <source>
        <dbReference type="SAM" id="MobiDB-lite"/>
    </source>
</evidence>
<dbReference type="GO" id="GO:0003724">
    <property type="term" value="F:RNA helicase activity"/>
    <property type="evidence" value="ECO:0007669"/>
    <property type="project" value="UniProtKB-EC"/>
</dbReference>
<dbReference type="PROSITE" id="PS51194">
    <property type="entry name" value="HELICASE_CTER"/>
    <property type="match status" value="1"/>
</dbReference>
<evidence type="ECO:0000256" key="6">
    <source>
        <dbReference type="PROSITE-ProRule" id="PRU00552"/>
    </source>
</evidence>
<dbReference type="GO" id="GO:0005829">
    <property type="term" value="C:cytosol"/>
    <property type="evidence" value="ECO:0007669"/>
    <property type="project" value="TreeGrafter"/>
</dbReference>
<evidence type="ECO:0000256" key="4">
    <source>
        <dbReference type="ARBA" id="ARBA00022806"/>
    </source>
</evidence>
<dbReference type="PANTHER" id="PTHR47963:SF8">
    <property type="entry name" value="ATP-DEPENDENT RNA HELICASE DEAD"/>
    <property type="match status" value="1"/>
</dbReference>
<evidence type="ECO:0000256" key="1">
    <source>
        <dbReference type="ARBA" id="ARBA00012552"/>
    </source>
</evidence>
<dbReference type="EC" id="3.6.4.13" evidence="1"/>
<dbReference type="InterPro" id="IPR012677">
    <property type="entry name" value="Nucleotide-bd_a/b_plait_sf"/>
</dbReference>
<feature type="domain" description="Helicase C-terminal" evidence="10">
    <location>
        <begin position="232"/>
        <end position="376"/>
    </location>
</feature>
<dbReference type="GO" id="GO:0016787">
    <property type="term" value="F:hydrolase activity"/>
    <property type="evidence" value="ECO:0007669"/>
    <property type="project" value="UniProtKB-KW"/>
</dbReference>
<name>A0A6N6REU9_9FLAO</name>
<keyword evidence="2 7" id="KW-0547">Nucleotide-binding</keyword>
<dbReference type="InterPro" id="IPR027417">
    <property type="entry name" value="P-loop_NTPase"/>
</dbReference>
<dbReference type="CDD" id="cd00268">
    <property type="entry name" value="DEADc"/>
    <property type="match status" value="1"/>
</dbReference>
<feature type="domain" description="Helicase ATP-binding" evidence="9">
    <location>
        <begin position="34"/>
        <end position="205"/>
    </location>
</feature>
<evidence type="ECO:0000256" key="3">
    <source>
        <dbReference type="ARBA" id="ARBA00022801"/>
    </source>
</evidence>
<feature type="short sequence motif" description="Q motif" evidence="6">
    <location>
        <begin position="2"/>
        <end position="30"/>
    </location>
</feature>
<dbReference type="PANTHER" id="PTHR47963">
    <property type="entry name" value="DEAD-BOX ATP-DEPENDENT RNA HELICASE 47, MITOCHONDRIAL"/>
    <property type="match status" value="1"/>
</dbReference>
<protein>
    <recommendedName>
        <fullName evidence="1">RNA helicase</fullName>
        <ecNumber evidence="1">3.6.4.13</ecNumber>
    </recommendedName>
</protein>
<dbReference type="SMART" id="SM00487">
    <property type="entry name" value="DEXDc"/>
    <property type="match status" value="1"/>
</dbReference>
<comment type="similarity">
    <text evidence="7">Belongs to the DEAD box helicase family.</text>
</comment>
<comment type="caution">
    <text evidence="12">The sequence shown here is derived from an EMBL/GenBank/DDBJ whole genome shotgun (WGS) entry which is preliminary data.</text>
</comment>